<evidence type="ECO:0000313" key="2">
    <source>
        <dbReference type="EMBL" id="CAB4552161.1"/>
    </source>
</evidence>
<keyword evidence="1" id="KW-1133">Transmembrane helix</keyword>
<protein>
    <submittedName>
        <fullName evidence="2">Unannotated protein</fullName>
    </submittedName>
</protein>
<evidence type="ECO:0000256" key="1">
    <source>
        <dbReference type="SAM" id="Phobius"/>
    </source>
</evidence>
<feature type="transmembrane region" description="Helical" evidence="1">
    <location>
        <begin position="26"/>
        <end position="47"/>
    </location>
</feature>
<name>A0A6J6CL59_9ZZZZ</name>
<proteinExistence type="predicted"/>
<reference evidence="2" key="1">
    <citation type="submission" date="2020-05" db="EMBL/GenBank/DDBJ databases">
        <authorList>
            <person name="Chiriac C."/>
            <person name="Salcher M."/>
            <person name="Ghai R."/>
            <person name="Kavagutti S V."/>
        </authorList>
    </citation>
    <scope>NUCLEOTIDE SEQUENCE</scope>
</reference>
<organism evidence="2">
    <name type="scientific">freshwater metagenome</name>
    <dbReference type="NCBI Taxonomy" id="449393"/>
    <lineage>
        <taxon>unclassified sequences</taxon>
        <taxon>metagenomes</taxon>
        <taxon>ecological metagenomes</taxon>
    </lineage>
</organism>
<gene>
    <name evidence="2" type="ORF">UFOPK1591_00115</name>
</gene>
<accession>A0A6J6CL59</accession>
<dbReference type="EMBL" id="CAEZTD010000005">
    <property type="protein sequence ID" value="CAB4552161.1"/>
    <property type="molecule type" value="Genomic_DNA"/>
</dbReference>
<sequence length="368" mass="39173">MKVYKIALVSPREEVQRFRRPSTRELVAIIAIATLLLGSAITASLALSRDVFSARGFVSSYLDSLLRRDAASALSMPGVLPANVDREAFLQSPDAVLLTGSALSEQNSAALFRIVSDEVFPGSSGTPIHRVTATTSLATGPVRFDVRETSSFMGSFAQWEFVSSPLGELRVTTEHATFFSINDFGPIDVVSVDDSLASSDFVAAYSFPVLAPSSYSLAIDSRALTSEVQIVDVLPGQKSDVTLTASPTADFNARVQKEVDNYFDKCAKQKVLLPSGCVFGVSIQNRVVGEPTWGISAYPKVSLVAGESGWEISPATMAVTFDAEIQSLFDGSVTSVHEDIPLTIGGTVGLSASGDIAVLIRRIDTESS</sequence>
<dbReference type="AlphaFoldDB" id="A0A6J6CL59"/>
<keyword evidence="1" id="KW-0812">Transmembrane</keyword>
<keyword evidence="1" id="KW-0472">Membrane</keyword>